<accession>A0ABM7W5M5</accession>
<reference evidence="2 3" key="1">
    <citation type="submission" date="2022-01" db="EMBL/GenBank/DDBJ databases">
        <title>Desulfofustis limnae sp. nov., a novel mesophilic sulfate-reducing bacterium isolated from marsh soil.</title>
        <authorList>
            <person name="Watanabe M."/>
            <person name="Takahashi A."/>
            <person name="Kojima H."/>
            <person name="Fukui M."/>
        </authorList>
    </citation>
    <scope>NUCLEOTIDE SEQUENCE [LARGE SCALE GENOMIC DNA]</scope>
    <source>
        <strain evidence="2 3">PPLL</strain>
    </source>
</reference>
<keyword evidence="1" id="KW-1133">Transmembrane helix</keyword>
<dbReference type="Proteomes" id="UP000830055">
    <property type="component" value="Chromosome"/>
</dbReference>
<name>A0ABM7W5M5_9BACT</name>
<gene>
    <name evidence="2" type="ORF">DPPLL_05980</name>
</gene>
<evidence type="ECO:0000256" key="1">
    <source>
        <dbReference type="SAM" id="Phobius"/>
    </source>
</evidence>
<keyword evidence="3" id="KW-1185">Reference proteome</keyword>
<evidence type="ECO:0000313" key="3">
    <source>
        <dbReference type="Proteomes" id="UP000830055"/>
    </source>
</evidence>
<evidence type="ECO:0000313" key="2">
    <source>
        <dbReference type="EMBL" id="BDD86233.1"/>
    </source>
</evidence>
<feature type="transmembrane region" description="Helical" evidence="1">
    <location>
        <begin position="14"/>
        <end position="33"/>
    </location>
</feature>
<dbReference type="EMBL" id="AP025516">
    <property type="protein sequence ID" value="BDD86233.1"/>
    <property type="molecule type" value="Genomic_DNA"/>
</dbReference>
<dbReference type="RefSeq" id="WP_284153327.1">
    <property type="nucleotide sequence ID" value="NZ_AP025516.1"/>
</dbReference>
<proteinExistence type="predicted"/>
<protein>
    <submittedName>
        <fullName evidence="2">Uncharacterized protein</fullName>
    </submittedName>
</protein>
<keyword evidence="1" id="KW-0812">Transmembrane</keyword>
<organism evidence="2 3">
    <name type="scientific">Desulfofustis limnaeus</name>
    <dbReference type="NCBI Taxonomy" id="2740163"/>
    <lineage>
        <taxon>Bacteria</taxon>
        <taxon>Pseudomonadati</taxon>
        <taxon>Thermodesulfobacteriota</taxon>
        <taxon>Desulfobulbia</taxon>
        <taxon>Desulfobulbales</taxon>
        <taxon>Desulfocapsaceae</taxon>
        <taxon>Desulfofustis</taxon>
    </lineage>
</organism>
<keyword evidence="1" id="KW-0472">Membrane</keyword>
<sequence length="147" mass="16789">MVENMPVTHLKNCFPTALLLVVSAVLLVLMVGCQTRGEKENRLLAEEVMAIHDEAMAKMTLIHELKLQLEELAQTNGNEEIEQGIIALQQAHQGMMTWMRAYRQPIKEELDKVQTRQYLLAEKEKIVRVQVAIEAAIDRAQQLLSRQ</sequence>